<dbReference type="STRING" id="68775.A0A5C3LZL2"/>
<proteinExistence type="predicted"/>
<name>A0A5C3LZL2_9AGAR</name>
<accession>A0A5C3LZL2</accession>
<gene>
    <name evidence="1" type="ORF">BDQ12DRAFT_605920</name>
</gene>
<evidence type="ECO:0000313" key="1">
    <source>
        <dbReference type="EMBL" id="TFK38544.1"/>
    </source>
</evidence>
<organism evidence="1 2">
    <name type="scientific">Crucibulum laeve</name>
    <dbReference type="NCBI Taxonomy" id="68775"/>
    <lineage>
        <taxon>Eukaryota</taxon>
        <taxon>Fungi</taxon>
        <taxon>Dikarya</taxon>
        <taxon>Basidiomycota</taxon>
        <taxon>Agaricomycotina</taxon>
        <taxon>Agaricomycetes</taxon>
        <taxon>Agaricomycetidae</taxon>
        <taxon>Agaricales</taxon>
        <taxon>Agaricineae</taxon>
        <taxon>Nidulariaceae</taxon>
        <taxon>Crucibulum</taxon>
    </lineage>
</organism>
<dbReference type="Gene3D" id="2.130.10.10">
    <property type="entry name" value="YVTN repeat-like/Quinoprotein amine dehydrogenase"/>
    <property type="match status" value="1"/>
</dbReference>
<dbReference type="AlphaFoldDB" id="A0A5C3LZL2"/>
<protein>
    <submittedName>
        <fullName evidence="1">Uncharacterized protein</fullName>
    </submittedName>
</protein>
<keyword evidence="2" id="KW-1185">Reference proteome</keyword>
<sequence>MPIPPRPTPVKRFTGAGSGKLVENWGYREDSQPRVEETLEARHIDWARDVAWVPNIWLSYGYIAAAYQGKTVLM</sequence>
<dbReference type="EMBL" id="ML213603">
    <property type="protein sequence ID" value="TFK38544.1"/>
    <property type="molecule type" value="Genomic_DNA"/>
</dbReference>
<dbReference type="InterPro" id="IPR015943">
    <property type="entry name" value="WD40/YVTN_repeat-like_dom_sf"/>
</dbReference>
<evidence type="ECO:0000313" key="2">
    <source>
        <dbReference type="Proteomes" id="UP000308652"/>
    </source>
</evidence>
<dbReference type="Proteomes" id="UP000308652">
    <property type="component" value="Unassembled WGS sequence"/>
</dbReference>
<reference evidence="1 2" key="1">
    <citation type="journal article" date="2019" name="Nat. Ecol. Evol.">
        <title>Megaphylogeny resolves global patterns of mushroom evolution.</title>
        <authorList>
            <person name="Varga T."/>
            <person name="Krizsan K."/>
            <person name="Foldi C."/>
            <person name="Dima B."/>
            <person name="Sanchez-Garcia M."/>
            <person name="Sanchez-Ramirez S."/>
            <person name="Szollosi G.J."/>
            <person name="Szarkandi J.G."/>
            <person name="Papp V."/>
            <person name="Albert L."/>
            <person name="Andreopoulos W."/>
            <person name="Angelini C."/>
            <person name="Antonin V."/>
            <person name="Barry K.W."/>
            <person name="Bougher N.L."/>
            <person name="Buchanan P."/>
            <person name="Buyck B."/>
            <person name="Bense V."/>
            <person name="Catcheside P."/>
            <person name="Chovatia M."/>
            <person name="Cooper J."/>
            <person name="Damon W."/>
            <person name="Desjardin D."/>
            <person name="Finy P."/>
            <person name="Geml J."/>
            <person name="Haridas S."/>
            <person name="Hughes K."/>
            <person name="Justo A."/>
            <person name="Karasinski D."/>
            <person name="Kautmanova I."/>
            <person name="Kiss B."/>
            <person name="Kocsube S."/>
            <person name="Kotiranta H."/>
            <person name="LaButti K.M."/>
            <person name="Lechner B.E."/>
            <person name="Liimatainen K."/>
            <person name="Lipzen A."/>
            <person name="Lukacs Z."/>
            <person name="Mihaltcheva S."/>
            <person name="Morgado L.N."/>
            <person name="Niskanen T."/>
            <person name="Noordeloos M.E."/>
            <person name="Ohm R.A."/>
            <person name="Ortiz-Santana B."/>
            <person name="Ovrebo C."/>
            <person name="Racz N."/>
            <person name="Riley R."/>
            <person name="Savchenko A."/>
            <person name="Shiryaev A."/>
            <person name="Soop K."/>
            <person name="Spirin V."/>
            <person name="Szebenyi C."/>
            <person name="Tomsovsky M."/>
            <person name="Tulloss R.E."/>
            <person name="Uehling J."/>
            <person name="Grigoriev I.V."/>
            <person name="Vagvolgyi C."/>
            <person name="Papp T."/>
            <person name="Martin F.M."/>
            <person name="Miettinen O."/>
            <person name="Hibbett D.S."/>
            <person name="Nagy L.G."/>
        </authorList>
    </citation>
    <scope>NUCLEOTIDE SEQUENCE [LARGE SCALE GENOMIC DNA]</scope>
    <source>
        <strain evidence="1 2">CBS 166.37</strain>
    </source>
</reference>